<name>A0ABV8JIN7_9BACL</name>
<sequence length="275" mass="30818">MEVYGFYGVSGSGKSSKALLLAHRMGIPAIIDDGLLILHGQKIAGVSAKYELNRIAAIKRAIFFDSEHAQRVRAAITANAIDKLLVLGTSLNMIDRIVDVLELPRPIRWIAIDEVATAKEIQYARYIRHTEGQHVIPVPKIEVERNLLSKWVGKAQSVFAGGKSAIGETTVVFPPFQLGRVTIRESCIRDIVYRSCCQVEGLSSIRKVVVNPRDGHVTVHVRLAYGKHLMAVCRKIQYHICAAFERMQLYSLYPPQIVMDDLRVPERLIEHEDTP</sequence>
<comment type="caution">
    <text evidence="1">The sequence shown here is derived from an EMBL/GenBank/DDBJ whole genome shotgun (WGS) entry which is preliminary data.</text>
</comment>
<dbReference type="SUPFAM" id="SSF52540">
    <property type="entry name" value="P-loop containing nucleoside triphosphate hydrolases"/>
    <property type="match status" value="1"/>
</dbReference>
<gene>
    <name evidence="1" type="ORF">ACFOUO_07550</name>
</gene>
<accession>A0ABV8JIN7</accession>
<dbReference type="EMBL" id="JBHSAP010000009">
    <property type="protein sequence ID" value="MFC4076662.1"/>
    <property type="molecule type" value="Genomic_DNA"/>
</dbReference>
<protein>
    <submittedName>
        <fullName evidence="1">Uncharacterized protein</fullName>
    </submittedName>
</protein>
<keyword evidence="2" id="KW-1185">Reference proteome</keyword>
<organism evidence="1 2">
    <name type="scientific">Salinithrix halophila</name>
    <dbReference type="NCBI Taxonomy" id="1485204"/>
    <lineage>
        <taxon>Bacteria</taxon>
        <taxon>Bacillati</taxon>
        <taxon>Bacillota</taxon>
        <taxon>Bacilli</taxon>
        <taxon>Bacillales</taxon>
        <taxon>Thermoactinomycetaceae</taxon>
        <taxon>Salinithrix</taxon>
    </lineage>
</organism>
<reference evidence="2" key="1">
    <citation type="journal article" date="2019" name="Int. J. Syst. Evol. Microbiol.">
        <title>The Global Catalogue of Microorganisms (GCM) 10K type strain sequencing project: providing services to taxonomists for standard genome sequencing and annotation.</title>
        <authorList>
            <consortium name="The Broad Institute Genomics Platform"/>
            <consortium name="The Broad Institute Genome Sequencing Center for Infectious Disease"/>
            <person name="Wu L."/>
            <person name="Ma J."/>
        </authorList>
    </citation>
    <scope>NUCLEOTIDE SEQUENCE [LARGE SCALE GENOMIC DNA]</scope>
    <source>
        <strain evidence="2">IBRC-M 10813</strain>
    </source>
</reference>
<dbReference type="Proteomes" id="UP001595843">
    <property type="component" value="Unassembled WGS sequence"/>
</dbReference>
<evidence type="ECO:0000313" key="1">
    <source>
        <dbReference type="EMBL" id="MFC4076662.1"/>
    </source>
</evidence>
<evidence type="ECO:0000313" key="2">
    <source>
        <dbReference type="Proteomes" id="UP001595843"/>
    </source>
</evidence>
<proteinExistence type="predicted"/>
<dbReference type="InterPro" id="IPR027417">
    <property type="entry name" value="P-loop_NTPase"/>
</dbReference>